<dbReference type="InterPro" id="IPR008258">
    <property type="entry name" value="Transglycosylase_SLT_dom_1"/>
</dbReference>
<dbReference type="InterPro" id="IPR018392">
    <property type="entry name" value="LysM"/>
</dbReference>
<dbReference type="GO" id="GO:0008932">
    <property type="term" value="F:lytic endotransglycosylase activity"/>
    <property type="evidence" value="ECO:0007669"/>
    <property type="project" value="TreeGrafter"/>
</dbReference>
<feature type="domain" description="LysM" evidence="1">
    <location>
        <begin position="446"/>
        <end position="490"/>
    </location>
</feature>
<dbReference type="Gene3D" id="1.10.530.10">
    <property type="match status" value="1"/>
</dbReference>
<dbReference type="Pfam" id="PF01476">
    <property type="entry name" value="LysM"/>
    <property type="match status" value="4"/>
</dbReference>
<dbReference type="SUPFAM" id="SSF54106">
    <property type="entry name" value="LysM domain"/>
    <property type="match status" value="4"/>
</dbReference>
<name>A0A381X0J6_9ZZZZ</name>
<organism evidence="2">
    <name type="scientific">marine metagenome</name>
    <dbReference type="NCBI Taxonomy" id="408172"/>
    <lineage>
        <taxon>unclassified sequences</taxon>
        <taxon>metagenomes</taxon>
        <taxon>ecological metagenomes</taxon>
    </lineage>
</organism>
<dbReference type="SUPFAM" id="SSF53955">
    <property type="entry name" value="Lysozyme-like"/>
    <property type="match status" value="1"/>
</dbReference>
<dbReference type="PANTHER" id="PTHR33734:SF22">
    <property type="entry name" value="MEMBRANE-BOUND LYTIC MUREIN TRANSGLYCOSYLASE D"/>
    <property type="match status" value="1"/>
</dbReference>
<dbReference type="Gene3D" id="3.10.350.10">
    <property type="entry name" value="LysM domain"/>
    <property type="match status" value="4"/>
</dbReference>
<dbReference type="SMART" id="SM00257">
    <property type="entry name" value="LysM"/>
    <property type="match status" value="4"/>
</dbReference>
<evidence type="ECO:0000313" key="2">
    <source>
        <dbReference type="EMBL" id="SVA57743.1"/>
    </source>
</evidence>
<dbReference type="InterPro" id="IPR023346">
    <property type="entry name" value="Lysozyme-like_dom_sf"/>
</dbReference>
<dbReference type="InterPro" id="IPR036779">
    <property type="entry name" value="LysM_dom_sf"/>
</dbReference>
<feature type="domain" description="LysM" evidence="1">
    <location>
        <begin position="504"/>
        <end position="549"/>
    </location>
</feature>
<dbReference type="AlphaFoldDB" id="A0A381X0J6"/>
<proteinExistence type="predicted"/>
<accession>A0A381X0J6</accession>
<dbReference type="CDD" id="cd16894">
    <property type="entry name" value="MltD-like"/>
    <property type="match status" value="1"/>
</dbReference>
<dbReference type="Pfam" id="PF01464">
    <property type="entry name" value="SLT"/>
    <property type="match status" value="1"/>
</dbReference>
<dbReference type="PANTHER" id="PTHR33734">
    <property type="entry name" value="LYSM DOMAIN-CONTAINING GPI-ANCHORED PROTEIN 2"/>
    <property type="match status" value="1"/>
</dbReference>
<reference evidence="2" key="1">
    <citation type="submission" date="2018-05" db="EMBL/GenBank/DDBJ databases">
        <authorList>
            <person name="Lanie J.A."/>
            <person name="Ng W.-L."/>
            <person name="Kazmierczak K.M."/>
            <person name="Andrzejewski T.M."/>
            <person name="Davidsen T.M."/>
            <person name="Wayne K.J."/>
            <person name="Tettelin H."/>
            <person name="Glass J.I."/>
            <person name="Rusch D."/>
            <person name="Podicherti R."/>
            <person name="Tsui H.-C.T."/>
            <person name="Winkler M.E."/>
        </authorList>
    </citation>
    <scope>NUCLEOTIDE SEQUENCE</scope>
</reference>
<feature type="domain" description="LysM" evidence="1">
    <location>
        <begin position="578"/>
        <end position="622"/>
    </location>
</feature>
<feature type="domain" description="LysM" evidence="1">
    <location>
        <begin position="377"/>
        <end position="421"/>
    </location>
</feature>
<evidence type="ECO:0000259" key="1">
    <source>
        <dbReference type="PROSITE" id="PS51782"/>
    </source>
</evidence>
<dbReference type="PROSITE" id="PS51782">
    <property type="entry name" value="LYSM"/>
    <property type="match status" value="4"/>
</dbReference>
<dbReference type="CDD" id="cd00118">
    <property type="entry name" value="LysM"/>
    <property type="match status" value="4"/>
</dbReference>
<protein>
    <recommendedName>
        <fullName evidence="1">LysM domain-containing protein</fullName>
    </recommendedName>
</protein>
<sequence>MHNTVLQKNIVCFAVLFLFFTIITHIEASTLSNQPAPLRNQELIFESSGRSFREIRKDISPKKQSSVKKQTLSKTPYRNKYWQVEAVSYDIPIRYNSKVKRIIRRLATKKRKQLIKGMQRSGRYIHMIKKMLREEGMPLDLLYMVPAESNFSVHSRSKKSAVGLWQFIASTGRIYGLKINRWIDERRDPVLATKAAITYLKHLYGIFGDWELAMAAYNTGEGRVSRAITRAKRKGKKYNFWSLRLPRETRGYVPTIMAMAVIYKNPQRYGFGHVRTLTPMDETKASLPVAFSLEEVAKRSKMSFRALRDKNPALFLGVPPMTQERYSLYVPQDNHKKLMTSLELNPKPSKKWGRSYNALLGNSARVTRILENFGAPIYFRVRNGDNLWDLARKHKTSIPRLARWNRLNSKSVLRVNRRMKIYVPTWRVFKEVAKNYSSSSPILIAQRIRVPKGGTLSTIAKKYRTSVRKLMRWNNISSPHAIRAGQRLVVGYRKDSSGKLPRDASVILVPRYTTLSHLALRYKTSVKKLMSWNGLTNSKQLRTGMRLFVKAPLKDRRKPQKAIVAKTNSSRAPKVRHRIIRVRRGDTLWKIARIYRTTVKKLVSLNELKSESFLRPNQKLIVPYRS</sequence>
<gene>
    <name evidence="2" type="ORF">METZ01_LOCUS110597</name>
</gene>
<dbReference type="EMBL" id="UINC01013350">
    <property type="protein sequence ID" value="SVA57743.1"/>
    <property type="molecule type" value="Genomic_DNA"/>
</dbReference>